<dbReference type="Proteomes" id="UP000699975">
    <property type="component" value="Unassembled WGS sequence"/>
</dbReference>
<evidence type="ECO:0008006" key="5">
    <source>
        <dbReference type="Google" id="ProtNLM"/>
    </source>
</evidence>
<organism evidence="3 4">
    <name type="scientific">Erythrobacter ani</name>
    <dbReference type="NCBI Taxonomy" id="2827235"/>
    <lineage>
        <taxon>Bacteria</taxon>
        <taxon>Pseudomonadati</taxon>
        <taxon>Pseudomonadota</taxon>
        <taxon>Alphaproteobacteria</taxon>
        <taxon>Sphingomonadales</taxon>
        <taxon>Erythrobacteraceae</taxon>
        <taxon>Erythrobacter/Porphyrobacter group</taxon>
        <taxon>Erythrobacter</taxon>
    </lineage>
</organism>
<evidence type="ECO:0000313" key="3">
    <source>
        <dbReference type="EMBL" id="MBV7265860.1"/>
    </source>
</evidence>
<feature type="compositionally biased region" description="Polar residues" evidence="1">
    <location>
        <begin position="82"/>
        <end position="91"/>
    </location>
</feature>
<feature type="compositionally biased region" description="Basic and acidic residues" evidence="1">
    <location>
        <begin position="68"/>
        <end position="81"/>
    </location>
</feature>
<protein>
    <recommendedName>
        <fullName evidence="5">Lipoprotein</fullName>
    </recommendedName>
</protein>
<keyword evidence="2" id="KW-0732">Signal</keyword>
<sequence length="91" mass="9598">MNSKAMLTAFAVSPLLAGCATYNSVGAGAIDPEDFGEANRQTYAAMIVNPDPQYDEELEGSGAQAGEAAKRYREGNVKQPERVTTTSGPQN</sequence>
<accession>A0ABS6SLK0</accession>
<name>A0ABS6SLK0_9SPHN</name>
<gene>
    <name evidence="3" type="ORF">KCG45_06680</name>
</gene>
<feature type="chain" id="PRO_5046426116" description="Lipoprotein" evidence="2">
    <location>
        <begin position="18"/>
        <end position="91"/>
    </location>
</feature>
<feature type="region of interest" description="Disordered" evidence="1">
    <location>
        <begin position="50"/>
        <end position="91"/>
    </location>
</feature>
<dbReference type="PROSITE" id="PS51257">
    <property type="entry name" value="PROKAR_LIPOPROTEIN"/>
    <property type="match status" value="1"/>
</dbReference>
<evidence type="ECO:0000313" key="4">
    <source>
        <dbReference type="Proteomes" id="UP000699975"/>
    </source>
</evidence>
<feature type="signal peptide" evidence="2">
    <location>
        <begin position="1"/>
        <end position="17"/>
    </location>
</feature>
<comment type="caution">
    <text evidence="3">The sequence shown here is derived from an EMBL/GenBank/DDBJ whole genome shotgun (WGS) entry which is preliminary data.</text>
</comment>
<evidence type="ECO:0000256" key="1">
    <source>
        <dbReference type="SAM" id="MobiDB-lite"/>
    </source>
</evidence>
<evidence type="ECO:0000256" key="2">
    <source>
        <dbReference type="SAM" id="SignalP"/>
    </source>
</evidence>
<dbReference type="EMBL" id="JAGSPB010000001">
    <property type="protein sequence ID" value="MBV7265860.1"/>
    <property type="molecule type" value="Genomic_DNA"/>
</dbReference>
<dbReference type="RefSeq" id="WP_218316268.1">
    <property type="nucleotide sequence ID" value="NZ_JAGSPB010000001.1"/>
</dbReference>
<proteinExistence type="predicted"/>
<keyword evidence="4" id="KW-1185">Reference proteome</keyword>
<reference evidence="3 4" key="1">
    <citation type="submission" date="2021-04" db="EMBL/GenBank/DDBJ databases">
        <authorList>
            <person name="Pira H."/>
            <person name="Risdian C."/>
            <person name="Wink J."/>
        </authorList>
    </citation>
    <scope>NUCLEOTIDE SEQUENCE [LARGE SCALE GENOMIC DNA]</scope>
    <source>
        <strain evidence="3 4">WH131</strain>
    </source>
</reference>